<dbReference type="Proteomes" id="UP000887575">
    <property type="component" value="Unassembled WGS sequence"/>
</dbReference>
<dbReference type="WBParaSite" id="MBELARI_LOCUS19948">
    <property type="protein sequence ID" value="MBELARI_LOCUS19948"/>
    <property type="gene ID" value="MBELARI_LOCUS19948"/>
</dbReference>
<dbReference type="Pfam" id="PF10036">
    <property type="entry name" value="RLL"/>
    <property type="match status" value="1"/>
</dbReference>
<dbReference type="AlphaFoldDB" id="A0AAF3F0I0"/>
<evidence type="ECO:0000313" key="2">
    <source>
        <dbReference type="WBParaSite" id="MBELARI_LOCUS19948"/>
    </source>
</evidence>
<organism evidence="1 2">
    <name type="scientific">Mesorhabditis belari</name>
    <dbReference type="NCBI Taxonomy" id="2138241"/>
    <lineage>
        <taxon>Eukaryota</taxon>
        <taxon>Metazoa</taxon>
        <taxon>Ecdysozoa</taxon>
        <taxon>Nematoda</taxon>
        <taxon>Chromadorea</taxon>
        <taxon>Rhabditida</taxon>
        <taxon>Rhabditina</taxon>
        <taxon>Rhabditomorpha</taxon>
        <taxon>Rhabditoidea</taxon>
        <taxon>Rhabditidae</taxon>
        <taxon>Mesorhabditinae</taxon>
        <taxon>Mesorhabditis</taxon>
    </lineage>
</organism>
<dbReference type="InterPro" id="IPR019265">
    <property type="entry name" value="RTRAF"/>
</dbReference>
<reference evidence="2" key="1">
    <citation type="submission" date="2024-02" db="UniProtKB">
        <authorList>
            <consortium name="WormBaseParasite"/>
        </authorList>
    </citation>
    <scope>IDENTIFICATION</scope>
</reference>
<dbReference type="PANTHER" id="PTHR15924">
    <property type="entry name" value="CLE"/>
    <property type="match status" value="1"/>
</dbReference>
<accession>A0AAF3F0I0</accession>
<name>A0AAF3F0I0_9BILA</name>
<keyword evidence="1" id="KW-1185">Reference proteome</keyword>
<proteinExistence type="predicted"/>
<evidence type="ECO:0000313" key="1">
    <source>
        <dbReference type="Proteomes" id="UP000887575"/>
    </source>
</evidence>
<sequence>MSARKLKLVGFSKTQIDFDDDSELASLVAHLDEKFFNKRSEDWHLKFMDEKNKEAFAKSLEEYLVEFGIDFSNDPSISRLYVCDNLLSQAVDVIYNKNENVHNYTSHQVSKLREARISSAESSKNPLNTIDCTETNIRTQIVDLCKSLGIIEHPNPEVMLRAACQFIEENLAEDEIRQRANEEKEAKPRNEFSFKNFPVGLDDQKDAALNSAARCLRLLSVASLRETQTRINETLAAIQNLTMTAKK</sequence>
<protein>
    <submittedName>
        <fullName evidence="2">Uncharacterized protein</fullName>
    </submittedName>
</protein>